<dbReference type="EMBL" id="JASAOF010000015">
    <property type="protein sequence ID" value="MDI2031101.1"/>
    <property type="molecule type" value="Genomic_DNA"/>
</dbReference>
<reference evidence="1 2" key="1">
    <citation type="submission" date="2023-04" db="EMBL/GenBank/DDBJ databases">
        <title>Draft genome sequence of Saccharopolyspora sp. TS4A08 isolated from sweet potato rhizospheric soil.</title>
        <authorList>
            <person name="Suksaard P."/>
            <person name="Duangmal K."/>
        </authorList>
    </citation>
    <scope>NUCLEOTIDE SEQUENCE [LARGE SCALE GENOMIC DNA]</scope>
    <source>
        <strain evidence="1 2">TS4A08</strain>
    </source>
</reference>
<accession>A0ABT6PSY8</accession>
<evidence type="ECO:0000313" key="1">
    <source>
        <dbReference type="EMBL" id="MDI2031101.1"/>
    </source>
</evidence>
<organism evidence="1 2">
    <name type="scientific">Saccharopolyspora ipomoeae</name>
    <dbReference type="NCBI Taxonomy" id="3042027"/>
    <lineage>
        <taxon>Bacteria</taxon>
        <taxon>Bacillati</taxon>
        <taxon>Actinomycetota</taxon>
        <taxon>Actinomycetes</taxon>
        <taxon>Pseudonocardiales</taxon>
        <taxon>Pseudonocardiaceae</taxon>
        <taxon>Saccharopolyspora</taxon>
    </lineage>
</organism>
<dbReference type="RefSeq" id="WP_281457387.1">
    <property type="nucleotide sequence ID" value="NZ_JASAOF010000015.1"/>
</dbReference>
<keyword evidence="2" id="KW-1185">Reference proteome</keyword>
<evidence type="ECO:0008006" key="3">
    <source>
        <dbReference type="Google" id="ProtNLM"/>
    </source>
</evidence>
<comment type="caution">
    <text evidence="1">The sequence shown here is derived from an EMBL/GenBank/DDBJ whole genome shotgun (WGS) entry which is preliminary data.</text>
</comment>
<name>A0ABT6PSY8_9PSEU</name>
<protein>
    <recommendedName>
        <fullName evidence="3">DUF916 domain-containing protein</fullName>
    </recommendedName>
</protein>
<evidence type="ECO:0000313" key="2">
    <source>
        <dbReference type="Proteomes" id="UP001237595"/>
    </source>
</evidence>
<dbReference type="Proteomes" id="UP001237595">
    <property type="component" value="Unassembled WGS sequence"/>
</dbReference>
<sequence length="190" mass="20297">MAVVMGAGGPSTAAAESDPSAPVTFGIKLLDAPLERQADPRANTYIVDHLPPGSTIQRRVQVTNETNRPQRFELYPGAASVDGGVFAFGQGRQVNELATWVRLDRPVLDLPPHGVEQVLATITIPRDASRGERYGVIWAEHTTPPTPEANVGFVNRVAFACISTSVPAANRPRISRSAGSPLNEIPRGGR</sequence>
<proteinExistence type="predicted"/>
<gene>
    <name evidence="1" type="ORF">QFW96_20890</name>
</gene>